<keyword evidence="2" id="KW-0472">Membrane</keyword>
<feature type="transmembrane region" description="Helical" evidence="2">
    <location>
        <begin position="37"/>
        <end position="55"/>
    </location>
</feature>
<evidence type="ECO:0000313" key="4">
    <source>
        <dbReference type="Proteomes" id="UP000321461"/>
    </source>
</evidence>
<dbReference type="PANTHER" id="PTHR33219:SF14">
    <property type="entry name" value="PROTEIN COFACTOR ASSEMBLY OF COMPLEX C SUBUNIT B CCB3, CHLOROPLASTIC-RELATED"/>
    <property type="match status" value="1"/>
</dbReference>
<dbReference type="AlphaFoldDB" id="A0A5C9AD86"/>
<evidence type="ECO:0000256" key="1">
    <source>
        <dbReference type="ARBA" id="ARBA00010894"/>
    </source>
</evidence>
<feature type="transmembrane region" description="Helical" evidence="2">
    <location>
        <begin position="76"/>
        <end position="97"/>
    </location>
</feature>
<comment type="caution">
    <text evidence="3">The sequence shown here is derived from an EMBL/GenBank/DDBJ whole genome shotgun (WGS) entry which is preliminary data.</text>
</comment>
<dbReference type="Pfam" id="PF02325">
    <property type="entry name" value="CCB3_YggT"/>
    <property type="match status" value="1"/>
</dbReference>
<dbReference type="EMBL" id="VSBS01002028">
    <property type="protein sequence ID" value="TXS97507.1"/>
    <property type="molecule type" value="Genomic_DNA"/>
</dbReference>
<feature type="transmembrane region" description="Helical" evidence="2">
    <location>
        <begin position="12"/>
        <end position="31"/>
    </location>
</feature>
<organism evidence="3 4">
    <name type="scientific">Escherichia coli</name>
    <dbReference type="NCBI Taxonomy" id="562"/>
    <lineage>
        <taxon>Bacteria</taxon>
        <taxon>Pseudomonadati</taxon>
        <taxon>Pseudomonadota</taxon>
        <taxon>Gammaproteobacteria</taxon>
        <taxon>Enterobacterales</taxon>
        <taxon>Enterobacteriaceae</taxon>
        <taxon>Escherichia</taxon>
    </lineage>
</organism>
<accession>A0A5C9AD86</accession>
<dbReference type="PANTHER" id="PTHR33219">
    <property type="entry name" value="YLMG HOMOLOG PROTEIN 2, CHLOROPLASTIC"/>
    <property type="match status" value="1"/>
</dbReference>
<gene>
    <name evidence="3" type="primary">yggT</name>
    <name evidence="3" type="ORF">FWK02_32865</name>
</gene>
<dbReference type="Proteomes" id="UP000321461">
    <property type="component" value="Unassembled WGS sequence"/>
</dbReference>
<keyword evidence="2" id="KW-1133">Transmembrane helix</keyword>
<dbReference type="GO" id="GO:0016020">
    <property type="term" value="C:membrane"/>
    <property type="evidence" value="ECO:0007669"/>
    <property type="project" value="InterPro"/>
</dbReference>
<comment type="similarity">
    <text evidence="1">Belongs to the YggT family.</text>
</comment>
<evidence type="ECO:0000313" key="3">
    <source>
        <dbReference type="EMBL" id="TXS97507.1"/>
    </source>
</evidence>
<keyword evidence="2" id="KW-0812">Transmembrane</keyword>
<evidence type="ECO:0000256" key="2">
    <source>
        <dbReference type="SAM" id="Phobius"/>
    </source>
</evidence>
<proteinExistence type="inferred from homology"/>
<name>A0A5C9AD86_ECOLX</name>
<dbReference type="InterPro" id="IPR003425">
    <property type="entry name" value="CCB3/YggT"/>
</dbReference>
<sequence length="120" mass="13375">AYILSFIKAIVLFKVVTFLPIIWIAGLLILLKTIGLLIFWVLLVMAIMSWVSQGRSPIEYVLIQLADPLLRPIRRLLPAMGGIDFSPMILVLLLYVINMGVAEVLQATGNMLLPGLWMAL</sequence>
<protein>
    <submittedName>
        <fullName evidence="3">Osmotic shock tolerance protein YggT</fullName>
    </submittedName>
</protein>
<feature type="non-terminal residue" evidence="3">
    <location>
        <position position="1"/>
    </location>
</feature>
<reference evidence="3 4" key="1">
    <citation type="submission" date="2019-08" db="EMBL/GenBank/DDBJ databases">
        <title>Whole genome analysis of cultivated E. coli strains isolated from CD patients and healthy donors.</title>
        <authorList>
            <person name="Siniagina M.N."/>
            <person name="Markelova M.I."/>
            <person name="Laikov A.V."/>
            <person name="Boulygina E.A."/>
            <person name="Khusnutdinova D.R."/>
            <person name="Kharchenko A."/>
            <person name="Grigoryeva T.V."/>
        </authorList>
    </citation>
    <scope>NUCLEOTIDE SEQUENCE [LARGE SCALE GENOMIC DNA]</scope>
    <source>
        <strain evidence="3 4">3_77_5</strain>
    </source>
</reference>